<evidence type="ECO:0000313" key="3">
    <source>
        <dbReference type="EMBL" id="KAG9692183.1"/>
    </source>
</evidence>
<evidence type="ECO:0000313" key="4">
    <source>
        <dbReference type="Proteomes" id="UP000779574"/>
    </source>
</evidence>
<sequence length="202" mass="21109">MKAFIVLALVLAALFSTACAHNITHSTITATVTKTVFHTVTTSINVATLPGFAPHGPAFSSSASADYDPSFELKSMAVQTIEFTSTIFSTEVDGVVVTSLSTVVAPVTSTSTELQGVTSTSTEFQEVTSTTTKHAGTTITTTSVVISASTPSATASSSSISIEQNIAQMFGLNGSEHVQANRWLVFSVVVLGVAHYLFFAHH</sequence>
<dbReference type="AlphaFoldDB" id="A0A9P8EKH8"/>
<name>A0A9P8EKH8_AURME</name>
<feature type="signal peptide" evidence="2">
    <location>
        <begin position="1"/>
        <end position="20"/>
    </location>
</feature>
<protein>
    <submittedName>
        <fullName evidence="3">Uncharacterized protein</fullName>
    </submittedName>
</protein>
<evidence type="ECO:0000256" key="1">
    <source>
        <dbReference type="SAM" id="Phobius"/>
    </source>
</evidence>
<reference evidence="3" key="1">
    <citation type="journal article" date="2021" name="J Fungi (Basel)">
        <title>Virulence traits and population genomics of the black yeast Aureobasidium melanogenum.</title>
        <authorList>
            <person name="Cernosa A."/>
            <person name="Sun X."/>
            <person name="Gostincar C."/>
            <person name="Fang C."/>
            <person name="Gunde-Cimerman N."/>
            <person name="Song Z."/>
        </authorList>
    </citation>
    <scope>NUCLEOTIDE SEQUENCE</scope>
    <source>
        <strain evidence="3">EXF-9911</strain>
    </source>
</reference>
<gene>
    <name evidence="3" type="ORF">KCU76_g6897</name>
</gene>
<feature type="non-terminal residue" evidence="3">
    <location>
        <position position="202"/>
    </location>
</feature>
<dbReference type="Proteomes" id="UP000779574">
    <property type="component" value="Unassembled WGS sequence"/>
</dbReference>
<keyword evidence="1" id="KW-0472">Membrane</keyword>
<dbReference type="PROSITE" id="PS51257">
    <property type="entry name" value="PROKAR_LIPOPROTEIN"/>
    <property type="match status" value="1"/>
</dbReference>
<feature type="transmembrane region" description="Helical" evidence="1">
    <location>
        <begin position="183"/>
        <end position="200"/>
    </location>
</feature>
<keyword evidence="1" id="KW-0812">Transmembrane</keyword>
<feature type="chain" id="PRO_5040362292" evidence="2">
    <location>
        <begin position="21"/>
        <end position="202"/>
    </location>
</feature>
<organism evidence="3 4">
    <name type="scientific">Aureobasidium melanogenum</name>
    <name type="common">Aureobasidium pullulans var. melanogenum</name>
    <dbReference type="NCBI Taxonomy" id="46634"/>
    <lineage>
        <taxon>Eukaryota</taxon>
        <taxon>Fungi</taxon>
        <taxon>Dikarya</taxon>
        <taxon>Ascomycota</taxon>
        <taxon>Pezizomycotina</taxon>
        <taxon>Dothideomycetes</taxon>
        <taxon>Dothideomycetidae</taxon>
        <taxon>Dothideales</taxon>
        <taxon>Saccotheciaceae</taxon>
        <taxon>Aureobasidium</taxon>
    </lineage>
</organism>
<reference evidence="3" key="2">
    <citation type="submission" date="2021-08" db="EMBL/GenBank/DDBJ databases">
        <authorList>
            <person name="Gostincar C."/>
            <person name="Sun X."/>
            <person name="Song Z."/>
            <person name="Gunde-Cimerman N."/>
        </authorList>
    </citation>
    <scope>NUCLEOTIDE SEQUENCE</scope>
    <source>
        <strain evidence="3">EXF-9911</strain>
    </source>
</reference>
<accession>A0A9P8EKH8</accession>
<keyword evidence="2" id="KW-0732">Signal</keyword>
<dbReference type="OrthoDB" id="3942583at2759"/>
<dbReference type="EMBL" id="JAHFXF010000239">
    <property type="protein sequence ID" value="KAG9692183.1"/>
    <property type="molecule type" value="Genomic_DNA"/>
</dbReference>
<keyword evidence="1" id="KW-1133">Transmembrane helix</keyword>
<proteinExistence type="predicted"/>
<evidence type="ECO:0000256" key="2">
    <source>
        <dbReference type="SAM" id="SignalP"/>
    </source>
</evidence>
<comment type="caution">
    <text evidence="3">The sequence shown here is derived from an EMBL/GenBank/DDBJ whole genome shotgun (WGS) entry which is preliminary data.</text>
</comment>